<keyword evidence="1" id="KW-0813">Transport</keyword>
<feature type="domain" description="ABC transporter" evidence="4">
    <location>
        <begin position="6"/>
        <end position="231"/>
    </location>
</feature>
<dbReference type="InterPro" id="IPR050166">
    <property type="entry name" value="ABC_transporter_ATP-bind"/>
</dbReference>
<reference evidence="5 6" key="1">
    <citation type="submission" date="2020-09" db="EMBL/GenBank/DDBJ databases">
        <title>Diversity and distribution of actinomycetes associated with coral in the coast of Hainan.</title>
        <authorList>
            <person name="Li F."/>
        </authorList>
    </citation>
    <scope>NUCLEOTIDE SEQUENCE [LARGE SCALE GENOMIC DNA]</scope>
    <source>
        <strain evidence="5 6">HNM0947</strain>
    </source>
</reference>
<dbReference type="SMART" id="SM00382">
    <property type="entry name" value="AAA"/>
    <property type="match status" value="1"/>
</dbReference>
<evidence type="ECO:0000256" key="2">
    <source>
        <dbReference type="ARBA" id="ARBA00022741"/>
    </source>
</evidence>
<dbReference type="InterPro" id="IPR017871">
    <property type="entry name" value="ABC_transporter-like_CS"/>
</dbReference>
<evidence type="ECO:0000313" key="5">
    <source>
        <dbReference type="EMBL" id="MBE2998936.1"/>
    </source>
</evidence>
<dbReference type="Pfam" id="PF00005">
    <property type="entry name" value="ABC_tran"/>
    <property type="match status" value="1"/>
</dbReference>
<dbReference type="PANTHER" id="PTHR42788">
    <property type="entry name" value="TAURINE IMPORT ATP-BINDING PROTEIN-RELATED"/>
    <property type="match status" value="1"/>
</dbReference>
<dbReference type="Proteomes" id="UP000806528">
    <property type="component" value="Unassembled WGS sequence"/>
</dbReference>
<keyword evidence="2" id="KW-0547">Nucleotide-binding</keyword>
<dbReference type="PROSITE" id="PS50893">
    <property type="entry name" value="ABC_TRANSPORTER_2"/>
    <property type="match status" value="1"/>
</dbReference>
<proteinExistence type="predicted"/>
<keyword evidence="3 5" id="KW-0067">ATP-binding</keyword>
<evidence type="ECO:0000259" key="4">
    <source>
        <dbReference type="PROSITE" id="PS50893"/>
    </source>
</evidence>
<sequence length="247" mass="26542">MGPTTLSVRAGSKSYGDRTVLDGVDLDLRPGRVLVVLGSSGSGKSTLLRLLAGLEEFDTGGLDPRPRQWPTTGVVFQDPLLMPWFTVRANAELGLRYRANRGRVEDTAAQVDDLLRWLGLAELADGPADRLSGGQAQRVAIARALAPAPDVLLLDEPFSALDPVTRESLQERTRALVRDTGVSAVLVTHDVSEAVYLGDEITLLDNSGRLHERWEGQPGDRGAAESGPLRSQLLERYSGILPTRGGG</sequence>
<dbReference type="SUPFAM" id="SSF52540">
    <property type="entry name" value="P-loop containing nucleoside triphosphate hydrolases"/>
    <property type="match status" value="1"/>
</dbReference>
<dbReference type="InterPro" id="IPR003439">
    <property type="entry name" value="ABC_transporter-like_ATP-bd"/>
</dbReference>
<accession>A0ABR9P536</accession>
<protein>
    <submittedName>
        <fullName evidence="5">ABC transporter ATP-binding protein</fullName>
    </submittedName>
</protein>
<evidence type="ECO:0000256" key="1">
    <source>
        <dbReference type="ARBA" id="ARBA00022448"/>
    </source>
</evidence>
<dbReference type="InterPro" id="IPR027417">
    <property type="entry name" value="P-loop_NTPase"/>
</dbReference>
<dbReference type="PROSITE" id="PS00211">
    <property type="entry name" value="ABC_TRANSPORTER_1"/>
    <property type="match status" value="1"/>
</dbReference>
<dbReference type="GO" id="GO:0005524">
    <property type="term" value="F:ATP binding"/>
    <property type="evidence" value="ECO:0007669"/>
    <property type="project" value="UniProtKB-KW"/>
</dbReference>
<dbReference type="RefSeq" id="WP_193121577.1">
    <property type="nucleotide sequence ID" value="NZ_JADBGI010000007.1"/>
</dbReference>
<name>A0ABR9P536_9ACTN</name>
<gene>
    <name evidence="5" type="ORF">IDM40_09500</name>
</gene>
<dbReference type="PANTHER" id="PTHR42788:SF19">
    <property type="entry name" value="ALIPHATIC SULFONATES IMPORT ATP-BINDING PROTEIN SSUB 2"/>
    <property type="match status" value="1"/>
</dbReference>
<dbReference type="EMBL" id="JADBGI010000007">
    <property type="protein sequence ID" value="MBE2998936.1"/>
    <property type="molecule type" value="Genomic_DNA"/>
</dbReference>
<dbReference type="Gene3D" id="3.40.50.300">
    <property type="entry name" value="P-loop containing nucleotide triphosphate hydrolases"/>
    <property type="match status" value="1"/>
</dbReference>
<organism evidence="5 6">
    <name type="scientific">Nocardiopsis coralli</name>
    <dbReference type="NCBI Taxonomy" id="2772213"/>
    <lineage>
        <taxon>Bacteria</taxon>
        <taxon>Bacillati</taxon>
        <taxon>Actinomycetota</taxon>
        <taxon>Actinomycetes</taxon>
        <taxon>Streptosporangiales</taxon>
        <taxon>Nocardiopsidaceae</taxon>
        <taxon>Nocardiopsis</taxon>
    </lineage>
</organism>
<evidence type="ECO:0000256" key="3">
    <source>
        <dbReference type="ARBA" id="ARBA00022840"/>
    </source>
</evidence>
<dbReference type="InterPro" id="IPR003593">
    <property type="entry name" value="AAA+_ATPase"/>
</dbReference>
<comment type="caution">
    <text evidence="5">The sequence shown here is derived from an EMBL/GenBank/DDBJ whole genome shotgun (WGS) entry which is preliminary data.</text>
</comment>
<evidence type="ECO:0000313" key="6">
    <source>
        <dbReference type="Proteomes" id="UP000806528"/>
    </source>
</evidence>
<keyword evidence="6" id="KW-1185">Reference proteome</keyword>